<organism evidence="1 2">
    <name type="scientific">Bodo saltans</name>
    <name type="common">Flagellated protozoan</name>
    <dbReference type="NCBI Taxonomy" id="75058"/>
    <lineage>
        <taxon>Eukaryota</taxon>
        <taxon>Discoba</taxon>
        <taxon>Euglenozoa</taxon>
        <taxon>Kinetoplastea</taxon>
        <taxon>Metakinetoplastina</taxon>
        <taxon>Eubodonida</taxon>
        <taxon>Bodonidae</taxon>
        <taxon>Bodo</taxon>
    </lineage>
</organism>
<protein>
    <submittedName>
        <fullName evidence="1">Uncharacterized protein</fullName>
    </submittedName>
</protein>
<name>A0A0S4J4C1_BODSA</name>
<sequence>MRTGVTDIAVVGTGEILCVAGNAIAVYRVRTSSSSGQSAAQLVAGDRPPDFVNGIGTNARFFNPYSITFDMNRSTLSTSVTTATTASVRCNYLRSM</sequence>
<dbReference type="EMBL" id="CYKH01001029">
    <property type="protein sequence ID" value="CUG79076.1"/>
    <property type="molecule type" value="Genomic_DNA"/>
</dbReference>
<gene>
    <name evidence="1" type="ORF">BSAL_85990</name>
</gene>
<dbReference type="VEuPathDB" id="TriTrypDB:BSAL_85990"/>
<accession>A0A0S4J4C1</accession>
<evidence type="ECO:0000313" key="2">
    <source>
        <dbReference type="Proteomes" id="UP000051952"/>
    </source>
</evidence>
<evidence type="ECO:0000313" key="1">
    <source>
        <dbReference type="EMBL" id="CUG79076.1"/>
    </source>
</evidence>
<proteinExistence type="predicted"/>
<dbReference type="AlphaFoldDB" id="A0A0S4J4C1"/>
<dbReference type="Proteomes" id="UP000051952">
    <property type="component" value="Unassembled WGS sequence"/>
</dbReference>
<keyword evidence="2" id="KW-1185">Reference proteome</keyword>
<reference evidence="2" key="1">
    <citation type="submission" date="2015-09" db="EMBL/GenBank/DDBJ databases">
        <authorList>
            <consortium name="Pathogen Informatics"/>
        </authorList>
    </citation>
    <scope>NUCLEOTIDE SEQUENCE [LARGE SCALE GENOMIC DNA]</scope>
    <source>
        <strain evidence="2">Lake Konstanz</strain>
    </source>
</reference>